<comment type="caution">
    <text evidence="2">The sequence shown here is derived from an EMBL/GenBank/DDBJ whole genome shotgun (WGS) entry which is preliminary data.</text>
</comment>
<dbReference type="Proteomes" id="UP001219568">
    <property type="component" value="Unassembled WGS sequence"/>
</dbReference>
<reference evidence="2" key="1">
    <citation type="journal article" date="2023" name="IMA Fungus">
        <title>Comparative genomic study of the Penicillium genus elucidates a diverse pangenome and 15 lateral gene transfer events.</title>
        <authorList>
            <person name="Petersen C."/>
            <person name="Sorensen T."/>
            <person name="Nielsen M.R."/>
            <person name="Sondergaard T.E."/>
            <person name="Sorensen J.L."/>
            <person name="Fitzpatrick D.A."/>
            <person name="Frisvad J.C."/>
            <person name="Nielsen K.L."/>
        </authorList>
    </citation>
    <scope>NUCLEOTIDE SEQUENCE</scope>
    <source>
        <strain evidence="2">IBT 15450</strain>
    </source>
</reference>
<evidence type="ECO:0000256" key="1">
    <source>
        <dbReference type="SAM" id="MobiDB-lite"/>
    </source>
</evidence>
<dbReference type="EMBL" id="JAQJZL010000002">
    <property type="protein sequence ID" value="KAJ6050974.1"/>
    <property type="molecule type" value="Genomic_DNA"/>
</dbReference>
<feature type="region of interest" description="Disordered" evidence="1">
    <location>
        <begin position="1"/>
        <end position="25"/>
    </location>
</feature>
<accession>A0AAD6IJ12</accession>
<keyword evidence="3" id="KW-1185">Reference proteome</keyword>
<name>A0AAD6IJ12_PENCN</name>
<evidence type="ECO:0000313" key="2">
    <source>
        <dbReference type="EMBL" id="KAJ6050974.1"/>
    </source>
</evidence>
<sequence length="265" mass="30066">MDPSVSPSPHLEAKPGGIGQDASLPISNPRQIAAQADNVSRLFPPVLFINFPASLPQGLQKKLQGNLQSLLDFRSWSSLRWWDGVFCQLPPSEDEWVQFKQSLLLVKYASEDMKKTLWLHQIKDSHSQRGIHMNPSRSYLTSQVTDAFKDLGEQSIVSLTPLVVNMIESFQYSPREYASRVFIAERHEYVSESNSIKSSIFTITCIVGGSPYKEREGLDGGILTLLYYDHLFRLDEWDEHSGKISDEEKDAMRKFLDQNTVNVSV</sequence>
<dbReference type="AlphaFoldDB" id="A0AAD6IJ12"/>
<protein>
    <submittedName>
        <fullName evidence="2">Uncharacterized protein</fullName>
    </submittedName>
</protein>
<reference evidence="2" key="2">
    <citation type="submission" date="2023-01" db="EMBL/GenBank/DDBJ databases">
        <authorList>
            <person name="Petersen C."/>
        </authorList>
    </citation>
    <scope>NUCLEOTIDE SEQUENCE</scope>
    <source>
        <strain evidence="2">IBT 15450</strain>
    </source>
</reference>
<gene>
    <name evidence="2" type="ORF">N7460_001508</name>
</gene>
<organism evidence="2 3">
    <name type="scientific">Penicillium canescens</name>
    <dbReference type="NCBI Taxonomy" id="5083"/>
    <lineage>
        <taxon>Eukaryota</taxon>
        <taxon>Fungi</taxon>
        <taxon>Dikarya</taxon>
        <taxon>Ascomycota</taxon>
        <taxon>Pezizomycotina</taxon>
        <taxon>Eurotiomycetes</taxon>
        <taxon>Eurotiomycetidae</taxon>
        <taxon>Eurotiales</taxon>
        <taxon>Aspergillaceae</taxon>
        <taxon>Penicillium</taxon>
    </lineage>
</organism>
<proteinExistence type="predicted"/>
<evidence type="ECO:0000313" key="3">
    <source>
        <dbReference type="Proteomes" id="UP001219568"/>
    </source>
</evidence>